<dbReference type="PANTHER" id="PTHR33446:SF2">
    <property type="entry name" value="PROTEIN TONB"/>
    <property type="match status" value="1"/>
</dbReference>
<dbReference type="Proteomes" id="UP000830454">
    <property type="component" value="Chromosome"/>
</dbReference>
<name>A0ABY4HT26_9FLAO</name>
<accession>A0ABY4HT26</accession>
<dbReference type="PROSITE" id="PS52015">
    <property type="entry name" value="TONB_CTD"/>
    <property type="match status" value="1"/>
</dbReference>
<dbReference type="Pfam" id="PF03544">
    <property type="entry name" value="TonB_C"/>
    <property type="match status" value="1"/>
</dbReference>
<proteinExistence type="predicted"/>
<evidence type="ECO:0000313" key="2">
    <source>
        <dbReference type="EMBL" id="UOX35462.1"/>
    </source>
</evidence>
<dbReference type="RefSeq" id="WP_246918674.1">
    <property type="nucleotide sequence ID" value="NZ_CP090145.1"/>
</dbReference>
<dbReference type="InterPro" id="IPR051045">
    <property type="entry name" value="TonB-dependent_transducer"/>
</dbReference>
<dbReference type="SUPFAM" id="SSF74653">
    <property type="entry name" value="TolA/TonB C-terminal domain"/>
    <property type="match status" value="1"/>
</dbReference>
<dbReference type="EMBL" id="CP090145">
    <property type="protein sequence ID" value="UOX35462.1"/>
    <property type="molecule type" value="Genomic_DNA"/>
</dbReference>
<gene>
    <name evidence="2" type="ORF">LXD69_08055</name>
</gene>
<feature type="domain" description="TonB C-terminal" evidence="1">
    <location>
        <begin position="165"/>
        <end position="254"/>
    </location>
</feature>
<reference evidence="2" key="2">
    <citation type="submission" date="2022-04" db="EMBL/GenBank/DDBJ databases">
        <title>Complete Genome Sequence of Flavobacterium sediminilitoris YSM-43, Isolated from a Tidal Sediment.</title>
        <authorList>
            <person name="Lee P.A."/>
        </authorList>
    </citation>
    <scope>NUCLEOTIDE SEQUENCE</scope>
    <source>
        <strain evidence="2">YSM-43</strain>
    </source>
</reference>
<dbReference type="InterPro" id="IPR037682">
    <property type="entry name" value="TonB_C"/>
</dbReference>
<dbReference type="PANTHER" id="PTHR33446">
    <property type="entry name" value="PROTEIN TONB-RELATED"/>
    <property type="match status" value="1"/>
</dbReference>
<keyword evidence="3" id="KW-1185">Reference proteome</keyword>
<reference evidence="2" key="1">
    <citation type="submission" date="2021-12" db="EMBL/GenBank/DDBJ databases">
        <authorList>
            <person name="Cha I.-T."/>
            <person name="Lee K.-E."/>
            <person name="Park S.-J."/>
        </authorList>
    </citation>
    <scope>NUCLEOTIDE SEQUENCE</scope>
    <source>
        <strain evidence="2">YSM-43</strain>
    </source>
</reference>
<protein>
    <submittedName>
        <fullName evidence="2">Energy transducer TonB</fullName>
    </submittedName>
</protein>
<evidence type="ECO:0000259" key="1">
    <source>
        <dbReference type="PROSITE" id="PS52015"/>
    </source>
</evidence>
<dbReference type="Gene3D" id="3.30.1150.10">
    <property type="match status" value="1"/>
</dbReference>
<sequence>MKKIVFLFLLVSTFGFSQEDDYSKIFSNFDSIQKGSFQSHINRIVNLIIYDYAKQKKEKSSEILIITKIDSLGKLNLVHTKESTQNKDIKKSIIALYKKIPPFFIEGMQNQTFTLYLTLENNIDIPKWREDLFSKKENNINNFNSLEKIPSFKNSTIQETDPIKNFNTNILTHIKKNFRYPSYALKNNISGQVTIYFIIEKEGNIKTIICYDSHPSLQLESISIIKKLPQFNPGYINNEPVQVSFSLPLTFKLQ</sequence>
<organism evidence="2 3">
    <name type="scientific">Flavobacterium sediminilitoris</name>
    <dbReference type="NCBI Taxonomy" id="2024526"/>
    <lineage>
        <taxon>Bacteria</taxon>
        <taxon>Pseudomonadati</taxon>
        <taxon>Bacteroidota</taxon>
        <taxon>Flavobacteriia</taxon>
        <taxon>Flavobacteriales</taxon>
        <taxon>Flavobacteriaceae</taxon>
        <taxon>Flavobacterium</taxon>
    </lineage>
</organism>
<evidence type="ECO:0000313" key="3">
    <source>
        <dbReference type="Proteomes" id="UP000830454"/>
    </source>
</evidence>